<dbReference type="Proteomes" id="UP000283855">
    <property type="component" value="Unassembled WGS sequence"/>
</dbReference>
<evidence type="ECO:0000313" key="12">
    <source>
        <dbReference type="EMBL" id="RHA73876.1"/>
    </source>
</evidence>
<keyword evidence="12" id="KW-0675">Receptor</keyword>
<evidence type="ECO:0000256" key="8">
    <source>
        <dbReference type="PROSITE-ProRule" id="PRU01360"/>
    </source>
</evidence>
<protein>
    <submittedName>
        <fullName evidence="12">TonB-dependent receptor</fullName>
    </submittedName>
</protein>
<dbReference type="InterPro" id="IPR000531">
    <property type="entry name" value="Beta-barrel_TonB"/>
</dbReference>
<dbReference type="InterPro" id="IPR008969">
    <property type="entry name" value="CarboxyPept-like_regulatory"/>
</dbReference>
<comment type="subcellular location">
    <subcellularLocation>
        <location evidence="1 8">Cell outer membrane</location>
        <topology evidence="1 8">Multi-pass membrane protein</topology>
    </subcellularLocation>
</comment>
<dbReference type="FunFam" id="2.170.130.10:FF:000003">
    <property type="entry name" value="SusC/RagA family TonB-linked outer membrane protein"/>
    <property type="match status" value="1"/>
</dbReference>
<evidence type="ECO:0000256" key="2">
    <source>
        <dbReference type="ARBA" id="ARBA00022448"/>
    </source>
</evidence>
<evidence type="ECO:0000256" key="5">
    <source>
        <dbReference type="ARBA" id="ARBA00023077"/>
    </source>
</evidence>
<evidence type="ECO:0000256" key="7">
    <source>
        <dbReference type="ARBA" id="ARBA00023237"/>
    </source>
</evidence>
<name>A0A413SX04_9BACT</name>
<comment type="caution">
    <text evidence="12">The sequence shown here is derived from an EMBL/GenBank/DDBJ whole genome shotgun (WGS) entry which is preliminary data.</text>
</comment>
<dbReference type="InterPro" id="IPR023996">
    <property type="entry name" value="TonB-dep_OMP_SusC/RagA"/>
</dbReference>
<organism evidence="12 13">
    <name type="scientific">Phocaeicola coprophilus</name>
    <dbReference type="NCBI Taxonomy" id="387090"/>
    <lineage>
        <taxon>Bacteria</taxon>
        <taxon>Pseudomonadati</taxon>
        <taxon>Bacteroidota</taxon>
        <taxon>Bacteroidia</taxon>
        <taxon>Bacteroidales</taxon>
        <taxon>Bacteroidaceae</taxon>
        <taxon>Phocaeicola</taxon>
    </lineage>
</organism>
<comment type="similarity">
    <text evidence="8 9">Belongs to the TonB-dependent receptor family.</text>
</comment>
<keyword evidence="4 8" id="KW-0812">Transmembrane</keyword>
<evidence type="ECO:0000259" key="11">
    <source>
        <dbReference type="Pfam" id="PF07715"/>
    </source>
</evidence>
<reference evidence="12 13" key="1">
    <citation type="submission" date="2018-08" db="EMBL/GenBank/DDBJ databases">
        <title>A genome reference for cultivated species of the human gut microbiota.</title>
        <authorList>
            <person name="Zou Y."/>
            <person name="Xue W."/>
            <person name="Luo G."/>
        </authorList>
    </citation>
    <scope>NUCLEOTIDE SEQUENCE [LARGE SCALE GENOMIC DNA]</scope>
    <source>
        <strain evidence="12 13">AM42-38</strain>
    </source>
</reference>
<keyword evidence="6 8" id="KW-0472">Membrane</keyword>
<dbReference type="GO" id="GO:0009279">
    <property type="term" value="C:cell outer membrane"/>
    <property type="evidence" value="ECO:0007669"/>
    <property type="project" value="UniProtKB-SubCell"/>
</dbReference>
<dbReference type="InterPro" id="IPR012910">
    <property type="entry name" value="Plug_dom"/>
</dbReference>
<dbReference type="NCBIfam" id="TIGR04057">
    <property type="entry name" value="SusC_RagA_signa"/>
    <property type="match status" value="1"/>
</dbReference>
<dbReference type="InterPro" id="IPR036942">
    <property type="entry name" value="Beta-barrel_TonB_sf"/>
</dbReference>
<proteinExistence type="inferred from homology"/>
<feature type="domain" description="TonB-dependent receptor plug" evidence="11">
    <location>
        <begin position="136"/>
        <end position="242"/>
    </location>
</feature>
<evidence type="ECO:0000256" key="3">
    <source>
        <dbReference type="ARBA" id="ARBA00022452"/>
    </source>
</evidence>
<keyword evidence="2 8" id="KW-0813">Transport</keyword>
<keyword evidence="7 8" id="KW-0998">Cell outer membrane</keyword>
<keyword evidence="3 8" id="KW-1134">Transmembrane beta strand</keyword>
<dbReference type="FunFam" id="2.60.40.1120:FF:000003">
    <property type="entry name" value="Outer membrane protein Omp121"/>
    <property type="match status" value="1"/>
</dbReference>
<dbReference type="NCBIfam" id="TIGR04056">
    <property type="entry name" value="OMP_RagA_SusC"/>
    <property type="match status" value="1"/>
</dbReference>
<evidence type="ECO:0000256" key="6">
    <source>
        <dbReference type="ARBA" id="ARBA00023136"/>
    </source>
</evidence>
<dbReference type="InterPro" id="IPR039426">
    <property type="entry name" value="TonB-dep_rcpt-like"/>
</dbReference>
<dbReference type="Pfam" id="PF07715">
    <property type="entry name" value="Plug"/>
    <property type="match status" value="1"/>
</dbReference>
<dbReference type="Gene3D" id="2.170.130.10">
    <property type="entry name" value="TonB-dependent receptor, plug domain"/>
    <property type="match status" value="1"/>
</dbReference>
<evidence type="ECO:0000256" key="4">
    <source>
        <dbReference type="ARBA" id="ARBA00022692"/>
    </source>
</evidence>
<sequence length="1012" mass="112658">MKLRNVNYRGRLAILTGAFCCTSLPMAALPTSVEAASPNEITQQTMKVKGLVLDASTGEPVIGANVIVKGTTNGVITDLDGVYELNAPAGAVLQISFVGYKTIEVKAEPNMKVNLKEDTETLDEVVVVGYGTQRRESLTGSLQTVKENKLKDVTTANVENMLNGKVSGVFVAPGSGQPGSSGAVMVRGKASINGSSSPLWVIDGVIVGDGAGQLNPADIETMTILKDAASTAIYGSQGANGVILVTTKSGKSGKMTINVSAKAGVSRLNNGNLEMMDGAELYDYYKSFSNADQINFPRWNEDLRNANFDWWDLATQSGVTQEYNVSLSGGGEKINSYFSMGYYDEEGAVKGYDLQRYNFRYRTNYKPFSWLTIKPSVAGAMRNTHDAQYSVTAMYSMFPWDSPYDENGNLVPDRYSGWVNSQSTNYLNDLSYGNHTDYKTYEFSGNFDFDIRITDWLTFNSVNNFRWTGYYYNSYSDPRCEGASGVNGRLEEYQSNTVRRYTNQILRFNKMWDKHSLNALLAYEFNDYQGKAISATGTGFVPGFEVLDVTAIPEDVGGSLSEWAMQSYLFKAIYSYDNRYLGEVSFRRDGASNFGDENKYGNFFSVSAGWNINREKWFKADWVNNLKLRASYGTVGNRPSSLYPQYDLYSISAKYNGTSAALISQIGNKELTWEKTYTTGVGLDASMFHERFRFSFDYYYKYTSNILFAVPVSGLTGVTSRWKNVGEMENQGIELTVGGDIIRTRDWNWSVEMNLGHNRNRIKELYGNNTEIIRSGGIGIAGEADKILKKDYDSDSFYMVEWAGVNPETGAPQWYKHTKDENGNITGREITENYAEADQVICDASTPKLFGGFNTTLAWKNIDLTAVFGYSIGGKIYNYSRQEYDSDGAYTDRNQMKLMDGWTRWEKPGDIATHPVASYNNSSNSNKASTRYLEDGDYLKLRSLTIGYNLKLPKYYIQNMRIFFTGENLFCVTGYSGVDPEIPASGGSVIGSTGPSVYPSTRKYMFGINLTF</sequence>
<dbReference type="AlphaFoldDB" id="A0A413SX04"/>
<dbReference type="Pfam" id="PF00593">
    <property type="entry name" value="TonB_dep_Rec_b-barrel"/>
    <property type="match status" value="1"/>
</dbReference>
<dbReference type="Gene3D" id="2.40.170.20">
    <property type="entry name" value="TonB-dependent receptor, beta-barrel domain"/>
    <property type="match status" value="1"/>
</dbReference>
<evidence type="ECO:0000256" key="9">
    <source>
        <dbReference type="RuleBase" id="RU003357"/>
    </source>
</evidence>
<dbReference type="InterPro" id="IPR023997">
    <property type="entry name" value="TonB-dep_OMP_SusC/RagA_CS"/>
</dbReference>
<dbReference type="EMBL" id="QSFT01000029">
    <property type="protein sequence ID" value="RHA73876.1"/>
    <property type="molecule type" value="Genomic_DNA"/>
</dbReference>
<dbReference type="InterPro" id="IPR037066">
    <property type="entry name" value="Plug_dom_sf"/>
</dbReference>
<evidence type="ECO:0000256" key="1">
    <source>
        <dbReference type="ARBA" id="ARBA00004571"/>
    </source>
</evidence>
<dbReference type="Gene3D" id="2.60.40.1120">
    <property type="entry name" value="Carboxypeptidase-like, regulatory domain"/>
    <property type="match status" value="1"/>
</dbReference>
<evidence type="ECO:0000313" key="13">
    <source>
        <dbReference type="Proteomes" id="UP000283855"/>
    </source>
</evidence>
<dbReference type="SUPFAM" id="SSF49464">
    <property type="entry name" value="Carboxypeptidase regulatory domain-like"/>
    <property type="match status" value="1"/>
</dbReference>
<dbReference type="SUPFAM" id="SSF56935">
    <property type="entry name" value="Porins"/>
    <property type="match status" value="1"/>
</dbReference>
<accession>A0A413SX04</accession>
<dbReference type="PROSITE" id="PS52016">
    <property type="entry name" value="TONB_DEPENDENT_REC_3"/>
    <property type="match status" value="1"/>
</dbReference>
<feature type="domain" description="TonB-dependent receptor-like beta-barrel" evidence="10">
    <location>
        <begin position="393"/>
        <end position="760"/>
    </location>
</feature>
<dbReference type="Pfam" id="PF13715">
    <property type="entry name" value="CarbopepD_reg_2"/>
    <property type="match status" value="1"/>
</dbReference>
<keyword evidence="5 9" id="KW-0798">TonB box</keyword>
<gene>
    <name evidence="12" type="ORF">DW921_11675</name>
</gene>
<evidence type="ECO:0000259" key="10">
    <source>
        <dbReference type="Pfam" id="PF00593"/>
    </source>
</evidence>